<evidence type="ECO:0000256" key="1">
    <source>
        <dbReference type="ARBA" id="ARBA00004370"/>
    </source>
</evidence>
<gene>
    <name evidence="7" type="ORF">DVT68_08895</name>
</gene>
<comment type="caution">
    <text evidence="6">Lacks conserved residue(s) required for the propagation of feature annotation.</text>
</comment>
<sequence>MKWLRRPSWFALLLTAVGALLFMRLGVWQLHRADEKEQILRRYAAAETALPSDFAAVAAMPPVDAFARVKVQGAYVVDRVYLLDNPRHDQRGGVEVYVPFRPQGASQLLMVDLGFLPGNGTDQAPQIPPLPEGTQALQGLYLPPPGVGFQMGGNALAQQSRWPKTTIYLDLPQLAADLGSPLYPRVLALDEDPAAVYVREHTIDFSAMPPARHRAYAFQWFTFAAVAVVILLVSHRRPRNKSDHP</sequence>
<dbReference type="OrthoDB" id="9789940at2"/>
<dbReference type="PANTHER" id="PTHR23427:SF2">
    <property type="entry name" value="SURFEIT LOCUS PROTEIN 1"/>
    <property type="match status" value="1"/>
</dbReference>
<dbReference type="InterPro" id="IPR045214">
    <property type="entry name" value="Surf1/Surf4"/>
</dbReference>
<accession>A0A370K7J6</accession>
<evidence type="ECO:0000313" key="7">
    <source>
        <dbReference type="EMBL" id="RDI98631.1"/>
    </source>
</evidence>
<dbReference type="InterPro" id="IPR002994">
    <property type="entry name" value="Surf1/Shy1"/>
</dbReference>
<reference evidence="7 8" key="1">
    <citation type="submission" date="2018-07" db="EMBL/GenBank/DDBJ databases">
        <title>Dyella solisilvae sp. nov., isolated from the pine and broad-leaved mixed forest soil.</title>
        <authorList>
            <person name="Gao Z."/>
            <person name="Qiu L."/>
        </authorList>
    </citation>
    <scope>NUCLEOTIDE SEQUENCE [LARGE SCALE GENOMIC DNA]</scope>
    <source>
        <strain evidence="7 8">DHG54</strain>
    </source>
</reference>
<dbReference type="PANTHER" id="PTHR23427">
    <property type="entry name" value="SURFEIT LOCUS PROTEIN"/>
    <property type="match status" value="1"/>
</dbReference>
<organism evidence="7 8">
    <name type="scientific">Dyella solisilvae</name>
    <dbReference type="NCBI Taxonomy" id="1920168"/>
    <lineage>
        <taxon>Bacteria</taxon>
        <taxon>Pseudomonadati</taxon>
        <taxon>Pseudomonadota</taxon>
        <taxon>Gammaproteobacteria</taxon>
        <taxon>Lysobacterales</taxon>
        <taxon>Rhodanobacteraceae</taxon>
        <taxon>Dyella</taxon>
    </lineage>
</organism>
<protein>
    <recommendedName>
        <fullName evidence="6">SURF1-like protein</fullName>
    </recommendedName>
</protein>
<evidence type="ECO:0000256" key="5">
    <source>
        <dbReference type="ARBA" id="ARBA00023136"/>
    </source>
</evidence>
<evidence type="ECO:0000313" key="8">
    <source>
        <dbReference type="Proteomes" id="UP000254711"/>
    </source>
</evidence>
<keyword evidence="6" id="KW-1003">Cell membrane</keyword>
<proteinExistence type="inferred from homology"/>
<keyword evidence="5 6" id="KW-0472">Membrane</keyword>
<evidence type="ECO:0000256" key="4">
    <source>
        <dbReference type="ARBA" id="ARBA00022989"/>
    </source>
</evidence>
<dbReference type="PROSITE" id="PS50895">
    <property type="entry name" value="SURF1"/>
    <property type="match status" value="1"/>
</dbReference>
<evidence type="ECO:0000256" key="3">
    <source>
        <dbReference type="ARBA" id="ARBA00022692"/>
    </source>
</evidence>
<keyword evidence="8" id="KW-1185">Reference proteome</keyword>
<dbReference type="EMBL" id="QQSY01000002">
    <property type="protein sequence ID" value="RDI98631.1"/>
    <property type="molecule type" value="Genomic_DNA"/>
</dbReference>
<comment type="similarity">
    <text evidence="2 6">Belongs to the SURF1 family.</text>
</comment>
<keyword evidence="3 6" id="KW-0812">Transmembrane</keyword>
<evidence type="ECO:0000256" key="2">
    <source>
        <dbReference type="ARBA" id="ARBA00007165"/>
    </source>
</evidence>
<keyword evidence="4 6" id="KW-1133">Transmembrane helix</keyword>
<dbReference type="Pfam" id="PF02104">
    <property type="entry name" value="SURF1"/>
    <property type="match status" value="1"/>
</dbReference>
<dbReference type="AlphaFoldDB" id="A0A370K7J6"/>
<comment type="caution">
    <text evidence="7">The sequence shown here is derived from an EMBL/GenBank/DDBJ whole genome shotgun (WGS) entry which is preliminary data.</text>
</comment>
<dbReference type="RefSeq" id="WP_114824720.1">
    <property type="nucleotide sequence ID" value="NZ_QQSY01000002.1"/>
</dbReference>
<dbReference type="GO" id="GO:0005886">
    <property type="term" value="C:plasma membrane"/>
    <property type="evidence" value="ECO:0007669"/>
    <property type="project" value="UniProtKB-SubCell"/>
</dbReference>
<feature type="transmembrane region" description="Helical" evidence="6">
    <location>
        <begin position="216"/>
        <end position="234"/>
    </location>
</feature>
<comment type="subcellular location">
    <subcellularLocation>
        <location evidence="6">Cell membrane</location>
        <topology evidence="6">Multi-pass membrane protein</topology>
    </subcellularLocation>
    <subcellularLocation>
        <location evidence="1">Membrane</location>
    </subcellularLocation>
</comment>
<evidence type="ECO:0000256" key="6">
    <source>
        <dbReference type="RuleBase" id="RU363076"/>
    </source>
</evidence>
<dbReference type="Proteomes" id="UP000254711">
    <property type="component" value="Unassembled WGS sequence"/>
</dbReference>
<name>A0A370K7J6_9GAMM</name>
<dbReference type="CDD" id="cd06662">
    <property type="entry name" value="SURF1"/>
    <property type="match status" value="1"/>
</dbReference>